<keyword evidence="2" id="KW-1185">Reference proteome</keyword>
<accession>A0A8S3SDQ7</accession>
<dbReference type="OrthoDB" id="10063988at2759"/>
<evidence type="ECO:0000313" key="2">
    <source>
        <dbReference type="Proteomes" id="UP000683360"/>
    </source>
</evidence>
<dbReference type="AlphaFoldDB" id="A0A8S3SDQ7"/>
<gene>
    <name evidence="1" type="ORF">MEDL_30458</name>
</gene>
<reference evidence="1" key="1">
    <citation type="submission" date="2021-03" db="EMBL/GenBank/DDBJ databases">
        <authorList>
            <person name="Bekaert M."/>
        </authorList>
    </citation>
    <scope>NUCLEOTIDE SEQUENCE</scope>
</reference>
<proteinExistence type="predicted"/>
<dbReference type="Proteomes" id="UP000683360">
    <property type="component" value="Unassembled WGS sequence"/>
</dbReference>
<dbReference type="EMBL" id="CAJPWZ010001489">
    <property type="protein sequence ID" value="CAG2216652.1"/>
    <property type="molecule type" value="Genomic_DNA"/>
</dbReference>
<organism evidence="1 2">
    <name type="scientific">Mytilus edulis</name>
    <name type="common">Blue mussel</name>
    <dbReference type="NCBI Taxonomy" id="6550"/>
    <lineage>
        <taxon>Eukaryota</taxon>
        <taxon>Metazoa</taxon>
        <taxon>Spiralia</taxon>
        <taxon>Lophotrochozoa</taxon>
        <taxon>Mollusca</taxon>
        <taxon>Bivalvia</taxon>
        <taxon>Autobranchia</taxon>
        <taxon>Pteriomorphia</taxon>
        <taxon>Mytilida</taxon>
        <taxon>Mytiloidea</taxon>
        <taxon>Mytilidae</taxon>
        <taxon>Mytilinae</taxon>
        <taxon>Mytilus</taxon>
    </lineage>
</organism>
<comment type="caution">
    <text evidence="1">The sequence shown here is derived from an EMBL/GenBank/DDBJ whole genome shotgun (WGS) entry which is preliminary data.</text>
</comment>
<sequence length="656" mass="72216">MISWKPTEKNQIEINYRVAFRRSGGHMCDVKTLENNTLLRGEGSLQCVKGCFGSITTMSYYCTDFSDPEDWTTGTNSVKYNITASSNNILHFGFSSCCWISLAEGGSWWMMRTTANLTIRHDTGKINSSPISAMQPIVRFSRGCDYTLKIPVSDDDGDVVKCRWSKRTPDDECNGVCETLSGSYLDESACVLSYNATRSLGWYAVALQIEDFKKTTDTVPFSSISLQFLIFVSNSNAPCASRPVLPPNIITDGSVHHIPVNTIFNQSIIARSGDQTLRVTAIDTVSPIGMIKSELFPFGSSGREWFVTVTWKPTKSQIGTHLFCFTAVDNLSQTSDQTCATLVVDNDVVNNTEPDDLVALNPECNAFKTPETESSHFRGGIISWKPTDNHQIEINYRVAFRASSGHTCDANTIEDGTLLPGEGSLQCVAGCSDTITTMSYYCTDFSATEDWTSGTNSVKYNLSASSNNLYTFGFTSCCWISLVEGGSSWMMRTTANLTVRQDTGKINSSPISAMQPVVRFSYGCDYTLKIPVSDDDGDVVKCRWSKQTPNDECGGVCETLSASYLDERSCVLSYNATQSTGWYAVALQIEDFRRQQIQFLSAVFLLQFLIFVANSNAPCASRPVLPQNIITDGSILQSSVNKIFNESIIARSGAQL</sequence>
<evidence type="ECO:0000313" key="1">
    <source>
        <dbReference type="EMBL" id="CAG2216652.1"/>
    </source>
</evidence>
<protein>
    <submittedName>
        <fullName evidence="1">Uncharacterized protein</fullName>
    </submittedName>
</protein>
<name>A0A8S3SDQ7_MYTED</name>